<proteinExistence type="predicted"/>
<evidence type="ECO:0000256" key="1">
    <source>
        <dbReference type="SAM" id="MobiDB-lite"/>
    </source>
</evidence>
<feature type="transmembrane region" description="Helical" evidence="2">
    <location>
        <begin position="317"/>
        <end position="338"/>
    </location>
</feature>
<dbReference type="Gene3D" id="2.60.120.260">
    <property type="entry name" value="Galactose-binding domain-like"/>
    <property type="match status" value="2"/>
</dbReference>
<feature type="compositionally biased region" description="Low complexity" evidence="1">
    <location>
        <begin position="412"/>
        <end position="431"/>
    </location>
</feature>
<keyword evidence="2" id="KW-0472">Membrane</keyword>
<reference evidence="3 4" key="1">
    <citation type="submission" date="2021-08" db="EMBL/GenBank/DDBJ databases">
        <title>Draft Genome Sequence of Phanerochaete sordida strain YK-624.</title>
        <authorList>
            <person name="Mori T."/>
            <person name="Dohra H."/>
            <person name="Suzuki T."/>
            <person name="Kawagishi H."/>
            <person name="Hirai H."/>
        </authorList>
    </citation>
    <scope>NUCLEOTIDE SEQUENCE [LARGE SCALE GENOMIC DNA]</scope>
    <source>
        <strain evidence="3 4">YK-624</strain>
    </source>
</reference>
<organism evidence="3 4">
    <name type="scientific">Phanerochaete sordida</name>
    <dbReference type="NCBI Taxonomy" id="48140"/>
    <lineage>
        <taxon>Eukaryota</taxon>
        <taxon>Fungi</taxon>
        <taxon>Dikarya</taxon>
        <taxon>Basidiomycota</taxon>
        <taxon>Agaricomycotina</taxon>
        <taxon>Agaricomycetes</taxon>
        <taxon>Polyporales</taxon>
        <taxon>Phanerochaetaceae</taxon>
        <taxon>Phanerochaete</taxon>
    </lineage>
</organism>
<dbReference type="OrthoDB" id="2576334at2759"/>
<sequence>MALFNHTIDDSDPVFKFYPYADGDFTGGWSPWFADSGGFRDVSVPGEDGVGQSMHYTAFGGASVFLEFHGSAIYVFGSANCSYDVTVDSTTVGSGLTSKTNLLFSTTGLSLGTHFLNLTAHASNQQQLALDSAVVSDALPNGVDSLVSVVYDNTNSTLQYSGDWEVDNDNQIPSKAAPKPYHQTSASMASASLNFTGSAIAINGALNWGHWTYNVTLDGVSRQYNASTFWLVGNAQLFYESGLDPTEPHQVTLINSAGAGMVMSLNDFTVYAPNVSSTSAISSSSSLTAGSSTQSISAAATSTAASSSSSKVDAGVIAGPVVGGVALIAIILATFFWLRRRRLGGPTQDPPAPYFEGYSSPNLNAVSEKVQTVLSPPSTVPYQSNRPSTDAPFNPYASQSAIAPTDSRTALSQAAQSSPQSAPGQAQPQQPVDVERIIELIAQRIDRPPPADHEIPPQYPH</sequence>
<evidence type="ECO:0000256" key="2">
    <source>
        <dbReference type="SAM" id="Phobius"/>
    </source>
</evidence>
<evidence type="ECO:0008006" key="5">
    <source>
        <dbReference type="Google" id="ProtNLM"/>
    </source>
</evidence>
<dbReference type="CDD" id="cd12087">
    <property type="entry name" value="TM_EGFR-like"/>
    <property type="match status" value="1"/>
</dbReference>
<feature type="compositionally biased region" description="Polar residues" evidence="1">
    <location>
        <begin position="374"/>
        <end position="388"/>
    </location>
</feature>
<feature type="compositionally biased region" description="Polar residues" evidence="1">
    <location>
        <begin position="396"/>
        <end position="411"/>
    </location>
</feature>
<protein>
    <recommendedName>
        <fullName evidence="5">Transmembrane protein</fullName>
    </recommendedName>
</protein>
<evidence type="ECO:0000313" key="4">
    <source>
        <dbReference type="Proteomes" id="UP000703269"/>
    </source>
</evidence>
<gene>
    <name evidence="3" type="ORF">PsYK624_037660</name>
</gene>
<comment type="caution">
    <text evidence="3">The sequence shown here is derived from an EMBL/GenBank/DDBJ whole genome shotgun (WGS) entry which is preliminary data.</text>
</comment>
<keyword evidence="2" id="KW-1133">Transmembrane helix</keyword>
<name>A0A9P3G3P3_9APHY</name>
<dbReference type="Proteomes" id="UP000703269">
    <property type="component" value="Unassembled WGS sequence"/>
</dbReference>
<dbReference type="AlphaFoldDB" id="A0A9P3G3P3"/>
<accession>A0A9P3G3P3</accession>
<dbReference type="EMBL" id="BPQB01000007">
    <property type="protein sequence ID" value="GJE87683.1"/>
    <property type="molecule type" value="Genomic_DNA"/>
</dbReference>
<feature type="compositionally biased region" description="Basic and acidic residues" evidence="1">
    <location>
        <begin position="433"/>
        <end position="455"/>
    </location>
</feature>
<keyword evidence="4" id="KW-1185">Reference proteome</keyword>
<feature type="region of interest" description="Disordered" evidence="1">
    <location>
        <begin position="374"/>
        <end position="461"/>
    </location>
</feature>
<evidence type="ECO:0000313" key="3">
    <source>
        <dbReference type="EMBL" id="GJE87683.1"/>
    </source>
</evidence>
<keyword evidence="2" id="KW-0812">Transmembrane</keyword>